<dbReference type="GO" id="GO:0006506">
    <property type="term" value="P:GPI anchor biosynthetic process"/>
    <property type="evidence" value="ECO:0007669"/>
    <property type="project" value="TreeGrafter"/>
</dbReference>
<proteinExistence type="predicted"/>
<evidence type="ECO:0000256" key="2">
    <source>
        <dbReference type="ARBA" id="ARBA00022692"/>
    </source>
</evidence>
<dbReference type="GO" id="GO:0005783">
    <property type="term" value="C:endoplasmic reticulum"/>
    <property type="evidence" value="ECO:0007669"/>
    <property type="project" value="TreeGrafter"/>
</dbReference>
<accession>J7SCM0</accession>
<keyword evidence="2 5" id="KW-0812">Transmembrane</keyword>
<sequence>MLQNDPTSPVSPLAAYPPLPPAESRTRAPEFYGFVAWSSSSLLFVLYLLWALLPDSYLLRLGISWYPNREWAVLLPAYSIVLVLLTYFTYFALALAHTPAFSHISTITDSRAHLPPPDVPSPYLAHAHPNAIPEMYDIPIGLVNRVIYGPRTPPAELPPAGRPH</sequence>
<comment type="subcellular location">
    <subcellularLocation>
        <location evidence="1">Membrane</location>
        <topology evidence="1">Multi-pass membrane protein</topology>
    </subcellularLocation>
</comment>
<evidence type="ECO:0000256" key="1">
    <source>
        <dbReference type="ARBA" id="ARBA00004141"/>
    </source>
</evidence>
<dbReference type="Proteomes" id="UP000006352">
    <property type="component" value="Unassembled WGS sequence"/>
</dbReference>
<dbReference type="STRING" id="599839.J7SCM0"/>
<feature type="transmembrane region" description="Helical" evidence="5">
    <location>
        <begin position="73"/>
        <end position="96"/>
    </location>
</feature>
<evidence type="ECO:0000256" key="4">
    <source>
        <dbReference type="ARBA" id="ARBA00023136"/>
    </source>
</evidence>
<protein>
    <recommendedName>
        <fullName evidence="6">PIG-P domain-containing protein</fullName>
    </recommendedName>
</protein>
<dbReference type="GeneID" id="24093139"/>
<feature type="transmembrane region" description="Helical" evidence="5">
    <location>
        <begin position="31"/>
        <end position="53"/>
    </location>
</feature>
<dbReference type="RefSeq" id="XP_012177511.1">
    <property type="nucleotide sequence ID" value="XM_012322121.1"/>
</dbReference>
<dbReference type="AlphaFoldDB" id="J7SCM0"/>
<keyword evidence="4 5" id="KW-0472">Membrane</keyword>
<evidence type="ECO:0000256" key="3">
    <source>
        <dbReference type="ARBA" id="ARBA00022989"/>
    </source>
</evidence>
<evidence type="ECO:0000256" key="5">
    <source>
        <dbReference type="SAM" id="Phobius"/>
    </source>
</evidence>
<dbReference type="InterPro" id="IPR013717">
    <property type="entry name" value="PIG-P"/>
</dbReference>
<dbReference type="PANTHER" id="PTHR46346">
    <property type="entry name" value="PHOSPHATIDYLINOSITOL N-ACETYLGLUCOSAMINYLTRANSFERASE SUBUNIT P"/>
    <property type="match status" value="1"/>
</dbReference>
<feature type="domain" description="PIG-P" evidence="6">
    <location>
        <begin position="30"/>
        <end position="148"/>
    </location>
</feature>
<keyword evidence="8" id="KW-1185">Reference proteome</keyword>
<dbReference type="HOGENOM" id="CLU_081616_2_0_1"/>
<dbReference type="EMBL" id="HE796872">
    <property type="protein sequence ID" value="CCL98228.1"/>
    <property type="molecule type" value="Genomic_DNA"/>
</dbReference>
<reference evidence="7 8" key="1">
    <citation type="journal article" date="2012" name="Appl. Environ. Microbiol.">
        <title>Short-read sequencing for genomic analysis of the brown rot fungus Fibroporia radiculosa.</title>
        <authorList>
            <person name="Tang J.D."/>
            <person name="Perkins A.D."/>
            <person name="Sonstegard T.S."/>
            <person name="Schroeder S.G."/>
            <person name="Burgess S.C."/>
            <person name="Diehl S.V."/>
        </authorList>
    </citation>
    <scope>NUCLEOTIDE SEQUENCE [LARGE SCALE GENOMIC DNA]</scope>
    <source>
        <strain evidence="7 8">TFFH 294</strain>
    </source>
</reference>
<dbReference type="Pfam" id="PF08510">
    <property type="entry name" value="PIG-P"/>
    <property type="match status" value="1"/>
</dbReference>
<dbReference type="GO" id="GO:0016020">
    <property type="term" value="C:membrane"/>
    <property type="evidence" value="ECO:0007669"/>
    <property type="project" value="UniProtKB-SubCell"/>
</dbReference>
<dbReference type="PANTHER" id="PTHR46346:SF1">
    <property type="entry name" value="PHOSPHATIDYLINOSITOL N-ACETYLGLUCOSAMINYLTRANSFERASE SUBUNIT P"/>
    <property type="match status" value="1"/>
</dbReference>
<dbReference type="OrthoDB" id="690928at2759"/>
<evidence type="ECO:0000259" key="6">
    <source>
        <dbReference type="Pfam" id="PF08510"/>
    </source>
</evidence>
<name>J7SCM0_9APHY</name>
<gene>
    <name evidence="7" type="ORF">FIBRA_00222</name>
</gene>
<evidence type="ECO:0000313" key="7">
    <source>
        <dbReference type="EMBL" id="CCL98228.1"/>
    </source>
</evidence>
<keyword evidence="3 5" id="KW-1133">Transmembrane helix</keyword>
<organism evidence="7 8">
    <name type="scientific">Fibroporia radiculosa</name>
    <dbReference type="NCBI Taxonomy" id="599839"/>
    <lineage>
        <taxon>Eukaryota</taxon>
        <taxon>Fungi</taxon>
        <taxon>Dikarya</taxon>
        <taxon>Basidiomycota</taxon>
        <taxon>Agaricomycotina</taxon>
        <taxon>Agaricomycetes</taxon>
        <taxon>Polyporales</taxon>
        <taxon>Fibroporiaceae</taxon>
        <taxon>Fibroporia</taxon>
    </lineage>
</organism>
<dbReference type="InterPro" id="IPR052263">
    <property type="entry name" value="GPI_Anchor_Biosynth"/>
</dbReference>
<evidence type="ECO:0000313" key="8">
    <source>
        <dbReference type="Proteomes" id="UP000006352"/>
    </source>
</evidence>
<dbReference type="InParanoid" id="J7SCM0"/>